<evidence type="ECO:0000313" key="2">
    <source>
        <dbReference type="Proteomes" id="UP000199267"/>
    </source>
</evidence>
<dbReference type="InterPro" id="IPR011990">
    <property type="entry name" value="TPR-like_helical_dom_sf"/>
</dbReference>
<dbReference type="Proteomes" id="UP000199267">
    <property type="component" value="Unassembled WGS sequence"/>
</dbReference>
<reference evidence="1 2" key="1">
    <citation type="submission" date="2016-10" db="EMBL/GenBank/DDBJ databases">
        <authorList>
            <person name="de Groot N.N."/>
        </authorList>
    </citation>
    <scope>NUCLEOTIDE SEQUENCE [LARGE SCALE GENOMIC DNA]</scope>
    <source>
        <strain evidence="1 2">DSM 378</strain>
    </source>
</reference>
<accession>A0A1H9QA69</accession>
<protein>
    <recommendedName>
        <fullName evidence="3">Sel1 repeat-containing protein</fullName>
    </recommendedName>
</protein>
<dbReference type="InterPro" id="IPR006597">
    <property type="entry name" value="Sel1-like"/>
</dbReference>
<dbReference type="PANTHER" id="PTHR45011:SF1">
    <property type="entry name" value="DAP3-BINDING CELL DEATH ENHANCER 1"/>
    <property type="match status" value="1"/>
</dbReference>
<proteinExistence type="predicted"/>
<dbReference type="SUPFAM" id="SSF81901">
    <property type="entry name" value="HCP-like"/>
    <property type="match status" value="1"/>
</dbReference>
<dbReference type="AlphaFoldDB" id="A0A1H9QA69"/>
<evidence type="ECO:0008006" key="3">
    <source>
        <dbReference type="Google" id="ProtNLM"/>
    </source>
</evidence>
<dbReference type="Pfam" id="PF08238">
    <property type="entry name" value="Sel1"/>
    <property type="match status" value="2"/>
</dbReference>
<evidence type="ECO:0000313" key="1">
    <source>
        <dbReference type="EMBL" id="SER56759.1"/>
    </source>
</evidence>
<sequence>MLSTASVDFLSEKFLKPPLSYFGKSLLDGKKEYSARLLKMSLLFAMRVRAQSSLPAIVQMRLPVRVASWLLDSPRIGKTHSAKRFAGHLLKQPARQGVVAAQSRLGQLLCRDCCTPRDRRFGLELLRQAARAGDLQAQLVLGRHCCESGPLEAQQGRYWLEQAAAQGSDEALRLLGCLAVLS</sequence>
<dbReference type="InterPro" id="IPR052748">
    <property type="entry name" value="ISR_Activator"/>
</dbReference>
<organism evidence="1 2">
    <name type="scientific">Azotobacter beijerinckii</name>
    <dbReference type="NCBI Taxonomy" id="170623"/>
    <lineage>
        <taxon>Bacteria</taxon>
        <taxon>Pseudomonadati</taxon>
        <taxon>Pseudomonadota</taxon>
        <taxon>Gammaproteobacteria</taxon>
        <taxon>Pseudomonadales</taxon>
        <taxon>Pseudomonadaceae</taxon>
        <taxon>Azotobacter</taxon>
    </lineage>
</organism>
<dbReference type="Gene3D" id="1.25.40.10">
    <property type="entry name" value="Tetratricopeptide repeat domain"/>
    <property type="match status" value="1"/>
</dbReference>
<dbReference type="EMBL" id="FOFJ01000062">
    <property type="protein sequence ID" value="SER56759.1"/>
    <property type="molecule type" value="Genomic_DNA"/>
</dbReference>
<gene>
    <name evidence="1" type="ORF">SAMN04244573_03861</name>
</gene>
<dbReference type="PANTHER" id="PTHR45011">
    <property type="entry name" value="DAP3-BINDING CELL DEATH ENHANCER 1"/>
    <property type="match status" value="1"/>
</dbReference>
<name>A0A1H9QA69_9GAMM</name>